<evidence type="ECO:0000313" key="1">
    <source>
        <dbReference type="EMBL" id="KAL1560797.1"/>
    </source>
</evidence>
<dbReference type="PANTHER" id="PTHR33103">
    <property type="entry name" value="OS01G0153900 PROTEIN"/>
    <property type="match status" value="1"/>
</dbReference>
<evidence type="ECO:0000313" key="2">
    <source>
        <dbReference type="Proteomes" id="UP001567538"/>
    </source>
</evidence>
<proteinExistence type="predicted"/>
<dbReference type="InterPro" id="IPR007750">
    <property type="entry name" value="DUF674"/>
</dbReference>
<organism evidence="1 2">
    <name type="scientific">Salvia divinorum</name>
    <name type="common">Maria pastora</name>
    <name type="synonym">Diviner's sage</name>
    <dbReference type="NCBI Taxonomy" id="28513"/>
    <lineage>
        <taxon>Eukaryota</taxon>
        <taxon>Viridiplantae</taxon>
        <taxon>Streptophyta</taxon>
        <taxon>Embryophyta</taxon>
        <taxon>Tracheophyta</taxon>
        <taxon>Spermatophyta</taxon>
        <taxon>Magnoliopsida</taxon>
        <taxon>eudicotyledons</taxon>
        <taxon>Gunneridae</taxon>
        <taxon>Pentapetalae</taxon>
        <taxon>asterids</taxon>
        <taxon>lamiids</taxon>
        <taxon>Lamiales</taxon>
        <taxon>Lamiaceae</taxon>
        <taxon>Nepetoideae</taxon>
        <taxon>Mentheae</taxon>
        <taxon>Salviinae</taxon>
        <taxon>Salvia</taxon>
        <taxon>Salvia subgen. Calosphace</taxon>
    </lineage>
</organism>
<protein>
    <submittedName>
        <fullName evidence="1">Uncharacterized protein</fullName>
    </submittedName>
</protein>
<dbReference type="AlphaFoldDB" id="A0ABD1HWG8"/>
<gene>
    <name evidence="1" type="ORF">AAHA92_10969</name>
</gene>
<keyword evidence="2" id="KW-1185">Reference proteome</keyword>
<reference evidence="1 2" key="1">
    <citation type="submission" date="2024-06" db="EMBL/GenBank/DDBJ databases">
        <title>A chromosome level genome sequence of Diviner's sage (Salvia divinorum).</title>
        <authorList>
            <person name="Ford S.A."/>
            <person name="Ro D.-K."/>
            <person name="Ness R.W."/>
            <person name="Phillips M.A."/>
        </authorList>
    </citation>
    <scope>NUCLEOTIDE SEQUENCE [LARGE SCALE GENOMIC DNA]</scope>
    <source>
        <strain evidence="1">SAF-2024a</strain>
        <tissue evidence="1">Leaf</tissue>
    </source>
</reference>
<dbReference type="PANTHER" id="PTHR33103:SF27">
    <property type="entry name" value="OS04G0594700 PROTEIN"/>
    <property type="match status" value="1"/>
</dbReference>
<accession>A0ABD1HWG8</accession>
<dbReference type="Proteomes" id="UP001567538">
    <property type="component" value="Unassembled WGS sequence"/>
</dbReference>
<name>A0ABD1HWG8_SALDI</name>
<sequence length="451" mass="50750">MSNATPPNLFLNVFINKEKTKVLFAEARGDLINVLLSFLTLPLGKIVAILQKHNGSAAIGSLTTLYKGLSELDTSHFSTPAAKQMLLNPRSSFDAQCRKLAFDLADTAPLRYFLCEDVKCPINADSKYASTNICMYSDIAKCACGRSFNRELSIAEHRDEAGAFVFSPLYFIIFDDLRVEPILKFEALTDLGITDTQGAEMRTLSLGFHEFCELLKLSLTSATPLTDMVLRKNTVQNPHFWCWVSAAIDSRKMDLRAFLHKSTNKFLFAEATDEFVELLFSFLTVPLCGVEFLLSNNTPLKNIDNLYSSLLYADDLLFVNIDTQNILTKPKLPHGYLSKNQLLPLSEEGPPKLYYKEKRFQTLENGVWKSWYECSFHEKRGTMVPSFKSRKEAYAKKHTMCFVSDDLTMSPCLASRISILNDVGIHPSDVKETELHIGRNEALGILKASLI</sequence>
<dbReference type="EMBL" id="JBEAFC010000004">
    <property type="protein sequence ID" value="KAL1560797.1"/>
    <property type="molecule type" value="Genomic_DNA"/>
</dbReference>
<dbReference type="Pfam" id="PF05056">
    <property type="entry name" value="DUF674"/>
    <property type="match status" value="1"/>
</dbReference>
<comment type="caution">
    <text evidence="1">The sequence shown here is derived from an EMBL/GenBank/DDBJ whole genome shotgun (WGS) entry which is preliminary data.</text>
</comment>